<comment type="subunit">
    <text evidence="4">Homodimer.</text>
</comment>
<dbReference type="InterPro" id="IPR020103">
    <property type="entry name" value="PsdUridine_synth_cat_dom_sf"/>
</dbReference>
<dbReference type="EC" id="5.4.99.12" evidence="4"/>
<keyword evidence="3 4" id="KW-0413">Isomerase</keyword>
<dbReference type="HAMAP" id="MF_00171">
    <property type="entry name" value="TruA"/>
    <property type="match status" value="1"/>
</dbReference>
<dbReference type="FunFam" id="3.30.70.580:FF:000001">
    <property type="entry name" value="tRNA pseudouridine synthase A"/>
    <property type="match status" value="1"/>
</dbReference>
<dbReference type="InterPro" id="IPR020097">
    <property type="entry name" value="PsdUridine_synth_TruA_a/b_dom"/>
</dbReference>
<dbReference type="InterPro" id="IPR020094">
    <property type="entry name" value="TruA/RsuA/RluB/E/F_N"/>
</dbReference>
<comment type="caution">
    <text evidence="4">Lacks conserved residue(s) required for the propagation of feature annotation.</text>
</comment>
<evidence type="ECO:0000259" key="8">
    <source>
        <dbReference type="Pfam" id="PF01416"/>
    </source>
</evidence>
<dbReference type="Gene3D" id="3.30.70.580">
    <property type="entry name" value="Pseudouridine synthase I, catalytic domain, N-terminal subdomain"/>
    <property type="match status" value="1"/>
</dbReference>
<accession>A0A0A0ES65</accession>
<evidence type="ECO:0000256" key="6">
    <source>
        <dbReference type="PIRSR" id="PIRSR001430-2"/>
    </source>
</evidence>
<dbReference type="STRING" id="1122185.N792_06525"/>
<keyword evidence="2 4" id="KW-0819">tRNA processing</keyword>
<sequence length="265" mass="29173">MRRRWALGVEYDGSGFSGWQRLNRPGQPERRNEPTVQAALEQALSFVAGEPVAVVCAGRTDAGVHAAAQVVHFDGPAQRDPRGWVLGTTSRLPASVCVNWCVPVADDFHARFSARARRYRYSILNRPVRPAMQRQYLSWVRPPLDATAMHEAAQYLLGEHDFSAFRTVHCQAPHARRDLQQVSVTRTGEVVTVDIQANAFLHHMVRNIVGSLLVVGQGERPGAWMAELLAGRDRALAGPTAPSAGLVFLGPLYPAQWQLPAEVTS</sequence>
<dbReference type="eggNOG" id="COG0101">
    <property type="taxonomic scope" value="Bacteria"/>
</dbReference>
<dbReference type="Gene3D" id="3.30.70.660">
    <property type="entry name" value="Pseudouridine synthase I, catalytic domain, C-terminal subdomain"/>
    <property type="match status" value="1"/>
</dbReference>
<evidence type="ECO:0000256" key="3">
    <source>
        <dbReference type="ARBA" id="ARBA00023235"/>
    </source>
</evidence>
<dbReference type="PANTHER" id="PTHR11142">
    <property type="entry name" value="PSEUDOURIDYLATE SYNTHASE"/>
    <property type="match status" value="1"/>
</dbReference>
<feature type="binding site" evidence="4 6">
    <location>
        <position position="119"/>
    </location>
    <ligand>
        <name>substrate</name>
    </ligand>
</feature>
<dbReference type="EMBL" id="AVPS01000004">
    <property type="protein sequence ID" value="KGM51997.1"/>
    <property type="molecule type" value="Genomic_DNA"/>
</dbReference>
<reference evidence="9 10" key="1">
    <citation type="submission" date="2013-08" db="EMBL/GenBank/DDBJ databases">
        <title>Genome sequencing of Lysobacter.</title>
        <authorList>
            <person name="Zhang S."/>
            <person name="Wang G."/>
        </authorList>
    </citation>
    <scope>NUCLEOTIDE SEQUENCE [LARGE SCALE GENOMIC DNA]</scope>
    <source>
        <strain evidence="9 10">Ko07</strain>
    </source>
</reference>
<evidence type="ECO:0000256" key="7">
    <source>
        <dbReference type="RuleBase" id="RU003792"/>
    </source>
</evidence>
<evidence type="ECO:0000256" key="4">
    <source>
        <dbReference type="HAMAP-Rule" id="MF_00171"/>
    </source>
</evidence>
<dbReference type="OrthoDB" id="9811823at2"/>
<feature type="active site" description="Nucleophile" evidence="4 5">
    <location>
        <position position="61"/>
    </location>
</feature>
<comment type="catalytic activity">
    <reaction evidence="4 7">
        <text>uridine(38/39/40) in tRNA = pseudouridine(38/39/40) in tRNA</text>
        <dbReference type="Rhea" id="RHEA:22376"/>
        <dbReference type="Rhea" id="RHEA-COMP:10085"/>
        <dbReference type="Rhea" id="RHEA-COMP:10087"/>
        <dbReference type="ChEBI" id="CHEBI:65314"/>
        <dbReference type="ChEBI" id="CHEBI:65315"/>
        <dbReference type="EC" id="5.4.99.12"/>
    </reaction>
</comment>
<gene>
    <name evidence="4" type="primary">truA</name>
    <name evidence="9" type="ORF">N792_06525</name>
</gene>
<comment type="caution">
    <text evidence="9">The sequence shown here is derived from an EMBL/GenBank/DDBJ whole genome shotgun (WGS) entry which is preliminary data.</text>
</comment>
<evidence type="ECO:0000313" key="10">
    <source>
        <dbReference type="Proteomes" id="UP000030017"/>
    </source>
</evidence>
<comment type="function">
    <text evidence="4">Formation of pseudouridine at positions 38, 39 and 40 in the anticodon stem and loop of transfer RNAs.</text>
</comment>
<evidence type="ECO:0000256" key="1">
    <source>
        <dbReference type="ARBA" id="ARBA00009375"/>
    </source>
</evidence>
<dbReference type="NCBIfam" id="TIGR00071">
    <property type="entry name" value="hisT_truA"/>
    <property type="match status" value="1"/>
</dbReference>
<evidence type="ECO:0000313" key="9">
    <source>
        <dbReference type="EMBL" id="KGM51997.1"/>
    </source>
</evidence>
<dbReference type="GO" id="GO:0031119">
    <property type="term" value="P:tRNA pseudouridine synthesis"/>
    <property type="evidence" value="ECO:0007669"/>
    <property type="project" value="UniProtKB-UniRule"/>
</dbReference>
<comment type="similarity">
    <text evidence="1 4 7">Belongs to the tRNA pseudouridine synthase TruA family.</text>
</comment>
<name>A0A0A0ES65_9GAMM</name>
<dbReference type="CDD" id="cd02570">
    <property type="entry name" value="PseudoU_synth_EcTruA"/>
    <property type="match status" value="1"/>
</dbReference>
<feature type="domain" description="Pseudouridine synthase I TruA alpha/beta" evidence="8">
    <location>
        <begin position="152"/>
        <end position="254"/>
    </location>
</feature>
<protein>
    <recommendedName>
        <fullName evidence="4">tRNA pseudouridine synthase A</fullName>
        <ecNumber evidence="4">5.4.99.12</ecNumber>
    </recommendedName>
    <alternativeName>
        <fullName evidence="4">tRNA pseudouridine(38-40) synthase</fullName>
    </alternativeName>
    <alternativeName>
        <fullName evidence="4">tRNA pseudouridylate synthase I</fullName>
    </alternativeName>
    <alternativeName>
        <fullName evidence="4">tRNA-uridine isomerase I</fullName>
    </alternativeName>
</protein>
<dbReference type="RefSeq" id="WP_036193527.1">
    <property type="nucleotide sequence ID" value="NZ_AVPS01000004.1"/>
</dbReference>
<dbReference type="GO" id="GO:0160147">
    <property type="term" value="F:tRNA pseudouridine(38-40) synthase activity"/>
    <property type="evidence" value="ECO:0007669"/>
    <property type="project" value="UniProtKB-EC"/>
</dbReference>
<dbReference type="InterPro" id="IPR001406">
    <property type="entry name" value="PsdUridine_synth_TruA"/>
</dbReference>
<dbReference type="PANTHER" id="PTHR11142:SF0">
    <property type="entry name" value="TRNA PSEUDOURIDINE SYNTHASE-LIKE 1"/>
    <property type="match status" value="1"/>
</dbReference>
<dbReference type="PIRSF" id="PIRSF001430">
    <property type="entry name" value="tRNA_psdUrid_synth"/>
    <property type="match status" value="1"/>
</dbReference>
<evidence type="ECO:0000256" key="5">
    <source>
        <dbReference type="PIRSR" id="PIRSR001430-1"/>
    </source>
</evidence>
<feature type="domain" description="Pseudouridine synthase I TruA alpha/beta" evidence="8">
    <location>
        <begin position="10"/>
        <end position="112"/>
    </location>
</feature>
<keyword evidence="10" id="KW-1185">Reference proteome</keyword>
<dbReference type="SUPFAM" id="SSF55120">
    <property type="entry name" value="Pseudouridine synthase"/>
    <property type="match status" value="1"/>
</dbReference>
<proteinExistence type="inferred from homology"/>
<evidence type="ECO:0000256" key="2">
    <source>
        <dbReference type="ARBA" id="ARBA00022694"/>
    </source>
</evidence>
<dbReference type="InterPro" id="IPR020095">
    <property type="entry name" value="PsdUridine_synth_TruA_C"/>
</dbReference>
<organism evidence="9 10">
    <name type="scientific">Lysobacter concretionis Ko07 = DSM 16239</name>
    <dbReference type="NCBI Taxonomy" id="1122185"/>
    <lineage>
        <taxon>Bacteria</taxon>
        <taxon>Pseudomonadati</taxon>
        <taxon>Pseudomonadota</taxon>
        <taxon>Gammaproteobacteria</taxon>
        <taxon>Lysobacterales</taxon>
        <taxon>Lysobacteraceae</taxon>
        <taxon>Novilysobacter</taxon>
    </lineage>
</organism>
<dbReference type="Proteomes" id="UP000030017">
    <property type="component" value="Unassembled WGS sequence"/>
</dbReference>
<dbReference type="GO" id="GO:0003723">
    <property type="term" value="F:RNA binding"/>
    <property type="evidence" value="ECO:0007669"/>
    <property type="project" value="InterPro"/>
</dbReference>
<dbReference type="AlphaFoldDB" id="A0A0A0ES65"/>
<dbReference type="Pfam" id="PF01416">
    <property type="entry name" value="PseudoU_synth_1"/>
    <property type="match status" value="2"/>
</dbReference>